<keyword evidence="3 6" id="KW-0812">Transmembrane</keyword>
<feature type="transmembrane region" description="Helical" evidence="6">
    <location>
        <begin position="334"/>
        <end position="357"/>
    </location>
</feature>
<evidence type="ECO:0000256" key="4">
    <source>
        <dbReference type="ARBA" id="ARBA00022989"/>
    </source>
</evidence>
<feature type="transmembrane region" description="Helical" evidence="6">
    <location>
        <begin position="97"/>
        <end position="119"/>
    </location>
</feature>
<sequence length="399" mass="42791">MFSLPAFRTIWMGQFVSIFGDFVAIFAVVSMITFRWHGSATQVTIAITLALVPLAIIGPPAGVLVDHWNVKRVMIGSDLSRAVIAVLLAWMTNSWQIGMVLFALGCASSLFVPAQSIAVRTLIPRERLLQANAMLMQAFYLIRIISPLVAAAIVSALSEKACFYIDSGSFVFSALMIATLTIHRPPREGADKTLSGLSKDFAEGNRFIFTHPGLSFVFLAMAIAMFVMSSFMPLISIFVRDVLHGATRTYGVVSSCVGFGMILGTTLVTKISRGKARPGVVVMGLLSLGVATAVLATSRIPFQAGVSTFLMGFSIAMVLIPAQTMSQQETPPQMVGRVSSTFMSMISIAQVFGLLLSGSAAQRLGMQRLFAVCSAVLVVIAAAGWMFLRSRRQPEAAAA</sequence>
<dbReference type="InterPro" id="IPR022324">
    <property type="entry name" value="Bacilysin_exporter_BacE_put"/>
</dbReference>
<dbReference type="GO" id="GO:0005886">
    <property type="term" value="C:plasma membrane"/>
    <property type="evidence" value="ECO:0007669"/>
    <property type="project" value="UniProtKB-SubCell"/>
</dbReference>
<evidence type="ECO:0000313" key="8">
    <source>
        <dbReference type="EMBL" id="ABF41644.1"/>
    </source>
</evidence>
<evidence type="ECO:0000256" key="6">
    <source>
        <dbReference type="SAM" id="Phobius"/>
    </source>
</evidence>
<dbReference type="PROSITE" id="PS50850">
    <property type="entry name" value="MFS"/>
    <property type="match status" value="1"/>
</dbReference>
<protein>
    <submittedName>
        <fullName evidence="8">Major facilitator superfamily (MFS) transporter</fullName>
    </submittedName>
</protein>
<feature type="transmembrane region" description="Helical" evidence="6">
    <location>
        <begin position="304"/>
        <end position="322"/>
    </location>
</feature>
<dbReference type="GO" id="GO:0022857">
    <property type="term" value="F:transmembrane transporter activity"/>
    <property type="evidence" value="ECO:0007669"/>
    <property type="project" value="InterPro"/>
</dbReference>
<organism evidence="8 9">
    <name type="scientific">Koribacter versatilis (strain Ellin345)</name>
    <dbReference type="NCBI Taxonomy" id="204669"/>
    <lineage>
        <taxon>Bacteria</taxon>
        <taxon>Pseudomonadati</taxon>
        <taxon>Acidobacteriota</taxon>
        <taxon>Terriglobia</taxon>
        <taxon>Terriglobales</taxon>
        <taxon>Candidatus Korobacteraceae</taxon>
        <taxon>Candidatus Korobacter</taxon>
    </lineage>
</organism>
<reference evidence="8 9" key="1">
    <citation type="journal article" date="2009" name="Appl. Environ. Microbiol.">
        <title>Three genomes from the phylum Acidobacteria provide insight into the lifestyles of these microorganisms in soils.</title>
        <authorList>
            <person name="Ward N.L."/>
            <person name="Challacombe J.F."/>
            <person name="Janssen P.H."/>
            <person name="Henrissat B."/>
            <person name="Coutinho P.M."/>
            <person name="Wu M."/>
            <person name="Xie G."/>
            <person name="Haft D.H."/>
            <person name="Sait M."/>
            <person name="Badger J."/>
            <person name="Barabote R.D."/>
            <person name="Bradley B."/>
            <person name="Brettin T.S."/>
            <person name="Brinkac L.M."/>
            <person name="Bruce D."/>
            <person name="Creasy T."/>
            <person name="Daugherty S.C."/>
            <person name="Davidsen T.M."/>
            <person name="DeBoy R.T."/>
            <person name="Detter J.C."/>
            <person name="Dodson R.J."/>
            <person name="Durkin A.S."/>
            <person name="Ganapathy A."/>
            <person name="Gwinn-Giglio M."/>
            <person name="Han C.S."/>
            <person name="Khouri H."/>
            <person name="Kiss H."/>
            <person name="Kothari S.P."/>
            <person name="Madupu R."/>
            <person name="Nelson K.E."/>
            <person name="Nelson W.C."/>
            <person name="Paulsen I."/>
            <person name="Penn K."/>
            <person name="Ren Q."/>
            <person name="Rosovitz M.J."/>
            <person name="Selengut J.D."/>
            <person name="Shrivastava S."/>
            <person name="Sullivan S.A."/>
            <person name="Tapia R."/>
            <person name="Thompson L.S."/>
            <person name="Watkins K.L."/>
            <person name="Yang Q."/>
            <person name="Yu C."/>
            <person name="Zafar N."/>
            <person name="Zhou L."/>
            <person name="Kuske C.R."/>
        </authorList>
    </citation>
    <scope>NUCLEOTIDE SEQUENCE [LARGE SCALE GENOMIC DNA]</scope>
    <source>
        <strain evidence="8 9">Ellin345</strain>
    </source>
</reference>
<comment type="subcellular location">
    <subcellularLocation>
        <location evidence="1">Cell membrane</location>
        <topology evidence="1">Multi-pass membrane protein</topology>
    </subcellularLocation>
</comment>
<feature type="transmembrane region" description="Helical" evidence="6">
    <location>
        <begin position="163"/>
        <end position="182"/>
    </location>
</feature>
<dbReference type="KEGG" id="aba:Acid345_2643"/>
<dbReference type="PRINTS" id="PR01988">
    <property type="entry name" value="EXPORTERBACE"/>
</dbReference>
<dbReference type="InterPro" id="IPR011701">
    <property type="entry name" value="MFS"/>
</dbReference>
<dbReference type="Proteomes" id="UP000002432">
    <property type="component" value="Chromosome"/>
</dbReference>
<evidence type="ECO:0000256" key="3">
    <source>
        <dbReference type="ARBA" id="ARBA00022692"/>
    </source>
</evidence>
<keyword evidence="9" id="KW-1185">Reference proteome</keyword>
<evidence type="ECO:0000313" key="9">
    <source>
        <dbReference type="Proteomes" id="UP000002432"/>
    </source>
</evidence>
<dbReference type="SUPFAM" id="SSF103473">
    <property type="entry name" value="MFS general substrate transporter"/>
    <property type="match status" value="1"/>
</dbReference>
<dbReference type="CDD" id="cd06173">
    <property type="entry name" value="MFS_MefA_like"/>
    <property type="match status" value="1"/>
</dbReference>
<feature type="transmembrane region" description="Helical" evidence="6">
    <location>
        <begin position="250"/>
        <end position="268"/>
    </location>
</feature>
<dbReference type="Pfam" id="PF07690">
    <property type="entry name" value="MFS_1"/>
    <property type="match status" value="1"/>
</dbReference>
<feature type="transmembrane region" description="Helical" evidence="6">
    <location>
        <begin position="40"/>
        <end position="61"/>
    </location>
</feature>
<feature type="transmembrane region" description="Helical" evidence="6">
    <location>
        <begin position="216"/>
        <end position="238"/>
    </location>
</feature>
<gene>
    <name evidence="8" type="ordered locus">Acid345_2643</name>
</gene>
<dbReference type="InterPro" id="IPR020846">
    <property type="entry name" value="MFS_dom"/>
</dbReference>
<dbReference type="HOGENOM" id="CLU_034180_16_0_0"/>
<evidence type="ECO:0000256" key="5">
    <source>
        <dbReference type="ARBA" id="ARBA00023136"/>
    </source>
</evidence>
<proteinExistence type="predicted"/>
<dbReference type="RefSeq" id="WP_011523445.1">
    <property type="nucleotide sequence ID" value="NC_008009.1"/>
</dbReference>
<feature type="transmembrane region" description="Helical" evidence="6">
    <location>
        <begin position="12"/>
        <end position="34"/>
    </location>
</feature>
<feature type="transmembrane region" description="Helical" evidence="6">
    <location>
        <begin position="280"/>
        <end position="298"/>
    </location>
</feature>
<dbReference type="EnsemblBacteria" id="ABF41644">
    <property type="protein sequence ID" value="ABF41644"/>
    <property type="gene ID" value="Acid345_2643"/>
</dbReference>
<dbReference type="AlphaFoldDB" id="Q1INA6"/>
<dbReference type="InterPro" id="IPR036259">
    <property type="entry name" value="MFS_trans_sf"/>
</dbReference>
<dbReference type="Gene3D" id="1.20.1250.20">
    <property type="entry name" value="MFS general substrate transporter like domains"/>
    <property type="match status" value="1"/>
</dbReference>
<keyword evidence="4 6" id="KW-1133">Transmembrane helix</keyword>
<name>Q1INA6_KORVE</name>
<dbReference type="eggNOG" id="COG2814">
    <property type="taxonomic scope" value="Bacteria"/>
</dbReference>
<evidence type="ECO:0000256" key="1">
    <source>
        <dbReference type="ARBA" id="ARBA00004651"/>
    </source>
</evidence>
<feature type="domain" description="Major facilitator superfamily (MFS) profile" evidence="7">
    <location>
        <begin position="6"/>
        <end position="392"/>
    </location>
</feature>
<keyword evidence="2" id="KW-1003">Cell membrane</keyword>
<feature type="transmembrane region" description="Helical" evidence="6">
    <location>
        <begin position="369"/>
        <end position="388"/>
    </location>
</feature>
<dbReference type="STRING" id="204669.Acid345_2643"/>
<evidence type="ECO:0000256" key="2">
    <source>
        <dbReference type="ARBA" id="ARBA00022475"/>
    </source>
</evidence>
<accession>Q1INA6</accession>
<evidence type="ECO:0000259" key="7">
    <source>
        <dbReference type="PROSITE" id="PS50850"/>
    </source>
</evidence>
<keyword evidence="5 6" id="KW-0472">Membrane</keyword>
<dbReference type="PANTHER" id="PTHR23513">
    <property type="entry name" value="INTEGRAL MEMBRANE EFFLUX PROTEIN-RELATED"/>
    <property type="match status" value="1"/>
</dbReference>
<feature type="transmembrane region" description="Helical" evidence="6">
    <location>
        <begin position="140"/>
        <end position="157"/>
    </location>
</feature>
<dbReference type="PANTHER" id="PTHR23513:SF6">
    <property type="entry name" value="MAJOR FACILITATOR SUPERFAMILY ASSOCIATED DOMAIN-CONTAINING PROTEIN"/>
    <property type="match status" value="1"/>
</dbReference>
<dbReference type="EMBL" id="CP000360">
    <property type="protein sequence ID" value="ABF41644.1"/>
    <property type="molecule type" value="Genomic_DNA"/>
</dbReference>